<dbReference type="PANTHER" id="PTHR43519:SF1">
    <property type="entry name" value="ATP-DEPENDENT RNA HELICASE HRPB"/>
    <property type="match status" value="1"/>
</dbReference>
<keyword evidence="2 8" id="KW-0378">Hydrolase</keyword>
<dbReference type="PANTHER" id="PTHR43519">
    <property type="entry name" value="ATP-DEPENDENT RNA HELICASE HRPB"/>
    <property type="match status" value="1"/>
</dbReference>
<dbReference type="Pfam" id="PF04408">
    <property type="entry name" value="WHD_HA2"/>
    <property type="match status" value="1"/>
</dbReference>
<accession>A0A3P5XTX0</accession>
<dbReference type="GO" id="GO:0003724">
    <property type="term" value="F:RNA helicase activity"/>
    <property type="evidence" value="ECO:0007669"/>
    <property type="project" value="UniProtKB-EC"/>
</dbReference>
<keyword evidence="3 8" id="KW-0347">Helicase</keyword>
<dbReference type="Proteomes" id="UP000277498">
    <property type="component" value="Unassembled WGS sequence"/>
</dbReference>
<dbReference type="InterPro" id="IPR014001">
    <property type="entry name" value="Helicase_ATP-bd"/>
</dbReference>
<dbReference type="SMART" id="SM00487">
    <property type="entry name" value="DEXDc"/>
    <property type="match status" value="1"/>
</dbReference>
<evidence type="ECO:0000313" key="8">
    <source>
        <dbReference type="EMBL" id="VDC33737.1"/>
    </source>
</evidence>
<feature type="region of interest" description="Disordered" evidence="5">
    <location>
        <begin position="780"/>
        <end position="804"/>
    </location>
</feature>
<dbReference type="InterPro" id="IPR027417">
    <property type="entry name" value="P-loop_NTPase"/>
</dbReference>
<dbReference type="InterPro" id="IPR010225">
    <property type="entry name" value="HrpB"/>
</dbReference>
<evidence type="ECO:0000313" key="9">
    <source>
        <dbReference type="Proteomes" id="UP000277498"/>
    </source>
</evidence>
<sequence>MSPLPVTAILPDLRAALARAGRAVLQAPPGAGKTTLVPLDLLASGLFPARILMLEPRRLAARAAAARMAETLGEPLGQTVGYRIRGEAKVSAATRIEVVTEGILTRMIQADPGLTGISCVIFDEFHERSLHADLGLALVLEARAALRPDLAVLVMSATLDAAPVAALMENAPLITAEGRAFPVETRWLPRPPDPSLRFPAAVAGLVRQALDETPEGGVLVFLPGEGEIRRVETLLGDLQGIALRPLFGAMDFARQREALAPIKGARRVVLATSIAETSLTLPDIRVVVDGGRARRAAFDPASGMSRLITTRVTRAEAEQRRGRAGRVAEGVCYRLWTKGEEGGLAAFPPPQIETADLAPLALELAEWGSDDLPFLTPPPAAPLAEAKVLLTALGALDAAGRITAHGRALAALPLHPRLGHMLTVAGPGAAVLAALTEERDPLRGAGPDLTLRLKAVERPPAGADQAVIGRIRTEAKRLARAVAGARMPGLSLAQMAALAYPDRIGLRRTGEAARYLLSGGKGAVVPGDSALAKARLIVATDLDGDPREASVRQGLEITGEELREVHGARIAWREDVTWNRREARVQALRREMFGALALTERPWPDAPPEALARAALEGLRDIGLTWTPAAARLRARIALARGEDWPGVDDASLLAGAEDWLLPHLAGRRSAADLRALDLSEPLKALTGWQRMAEVDRLAPSHFTTPLGRAVPIDYEGDHPAIAVRLQEMFGVTRHPVVGAHRLPLRITLLSPAQRPVQVTLDLPGFWASSYADVRKDMRGQYPRHPWPEDPREAEPTLRAKPRG</sequence>
<organism evidence="8 9">
    <name type="scientific">Pseudogemmobacter humi</name>
    <dbReference type="NCBI Taxonomy" id="2483812"/>
    <lineage>
        <taxon>Bacteria</taxon>
        <taxon>Pseudomonadati</taxon>
        <taxon>Pseudomonadota</taxon>
        <taxon>Alphaproteobacteria</taxon>
        <taxon>Rhodobacterales</taxon>
        <taxon>Paracoccaceae</taxon>
        <taxon>Pseudogemmobacter</taxon>
    </lineage>
</organism>
<dbReference type="Pfam" id="PF00271">
    <property type="entry name" value="Helicase_C"/>
    <property type="match status" value="1"/>
</dbReference>
<evidence type="ECO:0000256" key="2">
    <source>
        <dbReference type="ARBA" id="ARBA00022801"/>
    </source>
</evidence>
<dbReference type="InterPro" id="IPR049614">
    <property type="entry name" value="HrpB_DEXH"/>
</dbReference>
<dbReference type="PIRSF" id="PIRSF005496">
    <property type="entry name" value="ATP_hel_hrpB"/>
    <property type="match status" value="1"/>
</dbReference>
<dbReference type="Gene3D" id="3.40.50.300">
    <property type="entry name" value="P-loop containing nucleotide triphosphate hydrolases"/>
    <property type="match status" value="2"/>
</dbReference>
<proteinExistence type="predicted"/>
<feature type="compositionally biased region" description="Basic and acidic residues" evidence="5">
    <location>
        <begin position="786"/>
        <end position="798"/>
    </location>
</feature>
<dbReference type="Gene3D" id="1.20.120.1080">
    <property type="match status" value="1"/>
</dbReference>
<evidence type="ECO:0000256" key="5">
    <source>
        <dbReference type="SAM" id="MobiDB-lite"/>
    </source>
</evidence>
<dbReference type="Pfam" id="PF08482">
    <property type="entry name" value="HrpB_C"/>
    <property type="match status" value="1"/>
</dbReference>
<dbReference type="PROSITE" id="PS51194">
    <property type="entry name" value="HELICASE_CTER"/>
    <property type="match status" value="1"/>
</dbReference>
<dbReference type="InterPro" id="IPR001650">
    <property type="entry name" value="Helicase_C-like"/>
</dbReference>
<dbReference type="GO" id="GO:0016787">
    <property type="term" value="F:hydrolase activity"/>
    <property type="evidence" value="ECO:0007669"/>
    <property type="project" value="UniProtKB-KW"/>
</dbReference>
<keyword evidence="4" id="KW-0067">ATP-binding</keyword>
<name>A0A3P5XTX0_9RHOB</name>
<dbReference type="Pfam" id="PF00270">
    <property type="entry name" value="DEAD"/>
    <property type="match status" value="1"/>
</dbReference>
<dbReference type="GO" id="GO:0003676">
    <property type="term" value="F:nucleic acid binding"/>
    <property type="evidence" value="ECO:0007669"/>
    <property type="project" value="InterPro"/>
</dbReference>
<evidence type="ECO:0000256" key="4">
    <source>
        <dbReference type="ARBA" id="ARBA00022840"/>
    </source>
</evidence>
<dbReference type="RefSeq" id="WP_124088665.1">
    <property type="nucleotide sequence ID" value="NZ_UXAW01000130.1"/>
</dbReference>
<dbReference type="OrthoDB" id="9805617at2"/>
<evidence type="ECO:0000256" key="1">
    <source>
        <dbReference type="ARBA" id="ARBA00022741"/>
    </source>
</evidence>
<dbReference type="AlphaFoldDB" id="A0A3P5XTX0"/>
<evidence type="ECO:0000259" key="6">
    <source>
        <dbReference type="PROSITE" id="PS51192"/>
    </source>
</evidence>
<dbReference type="CDD" id="cd18791">
    <property type="entry name" value="SF2_C_RHA"/>
    <property type="match status" value="1"/>
</dbReference>
<dbReference type="NCBIfam" id="TIGR01970">
    <property type="entry name" value="DEAH_box_HrpB"/>
    <property type="match status" value="1"/>
</dbReference>
<dbReference type="EMBL" id="UXAW01000130">
    <property type="protein sequence ID" value="VDC33737.1"/>
    <property type="molecule type" value="Genomic_DNA"/>
</dbReference>
<dbReference type="SUPFAM" id="SSF52540">
    <property type="entry name" value="P-loop containing nucleoside triphosphate hydrolases"/>
    <property type="match status" value="1"/>
</dbReference>
<dbReference type="InterPro" id="IPR048333">
    <property type="entry name" value="HA2_WH"/>
</dbReference>
<protein>
    <submittedName>
        <fullName evidence="8">ATP-dependent RNA helicase HrpB</fullName>
        <ecNumber evidence="8">3.6.4.13</ecNumber>
    </submittedName>
</protein>
<dbReference type="GO" id="GO:0005524">
    <property type="term" value="F:ATP binding"/>
    <property type="evidence" value="ECO:0007669"/>
    <property type="project" value="UniProtKB-KW"/>
</dbReference>
<dbReference type="InterPro" id="IPR013689">
    <property type="entry name" value="RNA_helicase_ATP-dep_HrpB_C"/>
</dbReference>
<dbReference type="CDD" id="cd17990">
    <property type="entry name" value="DEXHc_HrpB"/>
    <property type="match status" value="1"/>
</dbReference>
<dbReference type="SMART" id="SM00847">
    <property type="entry name" value="HA2"/>
    <property type="match status" value="1"/>
</dbReference>
<dbReference type="EC" id="3.6.4.13" evidence="8"/>
<evidence type="ECO:0000259" key="7">
    <source>
        <dbReference type="PROSITE" id="PS51194"/>
    </source>
</evidence>
<reference evidence="8 9" key="1">
    <citation type="submission" date="2018-11" db="EMBL/GenBank/DDBJ databases">
        <authorList>
            <person name="Criscuolo A."/>
        </authorList>
    </citation>
    <scope>NUCLEOTIDE SEQUENCE [LARGE SCALE GENOMIC DNA]</scope>
    <source>
        <strain evidence="8">ACIP111625</strain>
    </source>
</reference>
<dbReference type="InterPro" id="IPR007502">
    <property type="entry name" value="Helicase-assoc_dom"/>
</dbReference>
<dbReference type="FunFam" id="3.40.50.300:FF:002125">
    <property type="entry name" value="ATP-dependent helicase HrpB"/>
    <property type="match status" value="1"/>
</dbReference>
<feature type="domain" description="Helicase ATP-binding" evidence="6">
    <location>
        <begin position="14"/>
        <end position="177"/>
    </location>
</feature>
<dbReference type="PROSITE" id="PS51192">
    <property type="entry name" value="HELICASE_ATP_BIND_1"/>
    <property type="match status" value="1"/>
</dbReference>
<keyword evidence="1" id="KW-0547">Nucleotide-binding</keyword>
<keyword evidence="9" id="KW-1185">Reference proteome</keyword>
<evidence type="ECO:0000256" key="3">
    <source>
        <dbReference type="ARBA" id="ARBA00022806"/>
    </source>
</evidence>
<dbReference type="InterPro" id="IPR011545">
    <property type="entry name" value="DEAD/DEAH_box_helicase_dom"/>
</dbReference>
<feature type="domain" description="Helicase C-terminal" evidence="7">
    <location>
        <begin position="205"/>
        <end position="368"/>
    </location>
</feature>
<dbReference type="SMART" id="SM00490">
    <property type="entry name" value="HELICc"/>
    <property type="match status" value="1"/>
</dbReference>
<gene>
    <name evidence="8" type="primary">hrpB</name>
    <name evidence="8" type="ORF">XINFAN_03993</name>
</gene>